<protein>
    <submittedName>
        <fullName evidence="1">Helix-turn-helix domain-containing protein</fullName>
    </submittedName>
</protein>
<dbReference type="EMBL" id="JAHLZN010000001">
    <property type="protein sequence ID" value="MBU6112498.1"/>
    <property type="molecule type" value="Genomic_DNA"/>
</dbReference>
<sequence length="87" mass="10162">MPKLITPPNQSNTLTGEEKFVEQVYAKPTHLHKLCGIGRSTVYKLLKEYDEDDKGVKELYVSLSPTLTLVDIQKFKQYLNQRHKKWI</sequence>
<accession>A0ABS6GT54</accession>
<dbReference type="Proteomes" id="UP000770161">
    <property type="component" value="Unassembled WGS sequence"/>
</dbReference>
<evidence type="ECO:0000313" key="2">
    <source>
        <dbReference type="Proteomes" id="UP000770161"/>
    </source>
</evidence>
<name>A0ABS6GT54_MAMLE</name>
<keyword evidence="2" id="KW-1185">Reference proteome</keyword>
<dbReference type="RefSeq" id="WP_216683146.1">
    <property type="nucleotide sequence ID" value="NZ_JAHLZN010000001.1"/>
</dbReference>
<reference evidence="1 2" key="1">
    <citation type="submission" date="2021-06" db="EMBL/GenBank/DDBJ databases">
        <title>Staphylococcus lentus K169 genome sequencing.</title>
        <authorList>
            <person name="Sundareshan S."/>
            <person name="Akhila D.S."/>
            <person name="Prachi D."/>
            <person name="Sivakumar R."/>
            <person name="Rajendhran J."/>
            <person name="Isloor S."/>
            <person name="Hegde N.R."/>
        </authorList>
    </citation>
    <scope>NUCLEOTIDE SEQUENCE [LARGE SCALE GENOMIC DNA]</scope>
    <source>
        <strain evidence="1 2">K169</strain>
    </source>
</reference>
<evidence type="ECO:0000313" key="1">
    <source>
        <dbReference type="EMBL" id="MBU6112498.1"/>
    </source>
</evidence>
<proteinExistence type="predicted"/>
<gene>
    <name evidence="1" type="ORF">KQ656_00935</name>
</gene>
<comment type="caution">
    <text evidence="1">The sequence shown here is derived from an EMBL/GenBank/DDBJ whole genome shotgun (WGS) entry which is preliminary data.</text>
</comment>
<organism evidence="1 2">
    <name type="scientific">Mammaliicoccus lentus</name>
    <name type="common">Staphylococcus lentus</name>
    <dbReference type="NCBI Taxonomy" id="42858"/>
    <lineage>
        <taxon>Bacteria</taxon>
        <taxon>Bacillati</taxon>
        <taxon>Bacillota</taxon>
        <taxon>Bacilli</taxon>
        <taxon>Bacillales</taxon>
        <taxon>Staphylococcaceae</taxon>
        <taxon>Mammaliicoccus</taxon>
    </lineage>
</organism>